<dbReference type="Pfam" id="PF26057">
    <property type="entry name" value="DUF8018"/>
    <property type="match status" value="1"/>
</dbReference>
<evidence type="ECO:0000313" key="3">
    <source>
        <dbReference type="EMBL" id="CAL0328682.1"/>
    </source>
</evidence>
<accession>A0AAV1Y3W1</accession>
<evidence type="ECO:0000313" key="4">
    <source>
        <dbReference type="Proteomes" id="UP001497480"/>
    </source>
</evidence>
<keyword evidence="4" id="KW-1185">Reference proteome</keyword>
<protein>
    <recommendedName>
        <fullName evidence="2">DUF8018 domain-containing protein</fullName>
    </recommendedName>
</protein>
<reference evidence="3 4" key="1">
    <citation type="submission" date="2024-03" db="EMBL/GenBank/DDBJ databases">
        <authorList>
            <person name="Martinez-Hernandez J."/>
        </authorList>
    </citation>
    <scope>NUCLEOTIDE SEQUENCE [LARGE SCALE GENOMIC DNA]</scope>
</reference>
<comment type="caution">
    <text evidence="3">The sequence shown here is derived from an EMBL/GenBank/DDBJ whole genome shotgun (WGS) entry which is preliminary data.</text>
</comment>
<sequence length="98" mass="11344">MTIHLLYFYGLAGIRAEDHFRIKVDIIRRMATLDSESEPEGDWLGRGARALDNPRTKKTRGRSRWTNSIDCKHEFSQKKSQPEEHKSTIIASLLMSNK</sequence>
<dbReference type="InterPro" id="IPR058331">
    <property type="entry name" value="DUF8018"/>
</dbReference>
<gene>
    <name evidence="3" type="ORF">LLUT_LOCUS29742</name>
</gene>
<evidence type="ECO:0000256" key="1">
    <source>
        <dbReference type="SAM" id="MobiDB-lite"/>
    </source>
</evidence>
<name>A0AAV1Y3W1_LUPLU</name>
<dbReference type="AlphaFoldDB" id="A0AAV1Y3W1"/>
<organism evidence="3 4">
    <name type="scientific">Lupinus luteus</name>
    <name type="common">European yellow lupine</name>
    <dbReference type="NCBI Taxonomy" id="3873"/>
    <lineage>
        <taxon>Eukaryota</taxon>
        <taxon>Viridiplantae</taxon>
        <taxon>Streptophyta</taxon>
        <taxon>Embryophyta</taxon>
        <taxon>Tracheophyta</taxon>
        <taxon>Spermatophyta</taxon>
        <taxon>Magnoliopsida</taxon>
        <taxon>eudicotyledons</taxon>
        <taxon>Gunneridae</taxon>
        <taxon>Pentapetalae</taxon>
        <taxon>rosids</taxon>
        <taxon>fabids</taxon>
        <taxon>Fabales</taxon>
        <taxon>Fabaceae</taxon>
        <taxon>Papilionoideae</taxon>
        <taxon>50 kb inversion clade</taxon>
        <taxon>genistoids sensu lato</taxon>
        <taxon>core genistoids</taxon>
        <taxon>Genisteae</taxon>
        <taxon>Lupinus</taxon>
    </lineage>
</organism>
<proteinExistence type="predicted"/>
<feature type="region of interest" description="Disordered" evidence="1">
    <location>
        <begin position="37"/>
        <end position="64"/>
    </location>
</feature>
<evidence type="ECO:0000259" key="2">
    <source>
        <dbReference type="Pfam" id="PF26057"/>
    </source>
</evidence>
<dbReference type="PANTHER" id="PTHR35289">
    <property type="entry name" value="TRANSMEMBRANE PROTEIN"/>
    <property type="match status" value="1"/>
</dbReference>
<feature type="domain" description="DUF8018" evidence="2">
    <location>
        <begin position="10"/>
        <end position="58"/>
    </location>
</feature>
<dbReference type="InterPro" id="IPR052694">
    <property type="entry name" value="Mt_uS3-like"/>
</dbReference>
<dbReference type="PANTHER" id="PTHR35289:SF1">
    <property type="entry name" value="ATP SYNTHASE 9 MITOCHONDRIAL-RELATED"/>
    <property type="match status" value="1"/>
</dbReference>
<dbReference type="EMBL" id="CAXHTB010000021">
    <property type="protein sequence ID" value="CAL0328682.1"/>
    <property type="molecule type" value="Genomic_DNA"/>
</dbReference>
<dbReference type="Proteomes" id="UP001497480">
    <property type="component" value="Unassembled WGS sequence"/>
</dbReference>